<dbReference type="EMBL" id="CM027686">
    <property type="protein sequence ID" value="KAG0523022.1"/>
    <property type="molecule type" value="Genomic_DNA"/>
</dbReference>
<sequence>MKAMGHEVTEMHHPFQISCKQRTVICHPKQRNQAFLDFFHLHCYVQQATKGTVTDVRMSQKVVTWPN</sequence>
<comment type="caution">
    <text evidence="1">The sequence shown here is derived from an EMBL/GenBank/DDBJ whole genome shotgun (WGS) entry which is preliminary data.</text>
</comment>
<protein>
    <submittedName>
        <fullName evidence="1">Uncharacterized protein</fullName>
    </submittedName>
</protein>
<reference evidence="1" key="1">
    <citation type="journal article" date="2019" name="BMC Genomics">
        <title>A new reference genome for Sorghum bicolor reveals high levels of sequence similarity between sweet and grain genotypes: implications for the genetics of sugar metabolism.</title>
        <authorList>
            <person name="Cooper E.A."/>
            <person name="Brenton Z.W."/>
            <person name="Flinn B.S."/>
            <person name="Jenkins J."/>
            <person name="Shu S."/>
            <person name="Flowers D."/>
            <person name="Luo F."/>
            <person name="Wang Y."/>
            <person name="Xia P."/>
            <person name="Barry K."/>
            <person name="Daum C."/>
            <person name="Lipzen A."/>
            <person name="Yoshinaga Y."/>
            <person name="Schmutz J."/>
            <person name="Saski C."/>
            <person name="Vermerris W."/>
            <person name="Kresovich S."/>
        </authorList>
    </citation>
    <scope>NUCLEOTIDE SEQUENCE</scope>
</reference>
<accession>A0A921QJT7</accession>
<dbReference type="Proteomes" id="UP000807115">
    <property type="component" value="Chromosome 7"/>
</dbReference>
<evidence type="ECO:0000313" key="2">
    <source>
        <dbReference type="Proteomes" id="UP000807115"/>
    </source>
</evidence>
<gene>
    <name evidence="1" type="ORF">BDA96_07G087900</name>
</gene>
<dbReference type="AlphaFoldDB" id="A0A921QJT7"/>
<name>A0A921QJT7_SORBI</name>
<organism evidence="1 2">
    <name type="scientific">Sorghum bicolor</name>
    <name type="common">Sorghum</name>
    <name type="synonym">Sorghum vulgare</name>
    <dbReference type="NCBI Taxonomy" id="4558"/>
    <lineage>
        <taxon>Eukaryota</taxon>
        <taxon>Viridiplantae</taxon>
        <taxon>Streptophyta</taxon>
        <taxon>Embryophyta</taxon>
        <taxon>Tracheophyta</taxon>
        <taxon>Spermatophyta</taxon>
        <taxon>Magnoliopsida</taxon>
        <taxon>Liliopsida</taxon>
        <taxon>Poales</taxon>
        <taxon>Poaceae</taxon>
        <taxon>PACMAD clade</taxon>
        <taxon>Panicoideae</taxon>
        <taxon>Andropogonodae</taxon>
        <taxon>Andropogoneae</taxon>
        <taxon>Sorghinae</taxon>
        <taxon>Sorghum</taxon>
    </lineage>
</organism>
<reference evidence="1" key="2">
    <citation type="submission" date="2020-10" db="EMBL/GenBank/DDBJ databases">
        <authorList>
            <person name="Cooper E.A."/>
            <person name="Brenton Z.W."/>
            <person name="Flinn B.S."/>
            <person name="Jenkins J."/>
            <person name="Shu S."/>
            <person name="Flowers D."/>
            <person name="Luo F."/>
            <person name="Wang Y."/>
            <person name="Xia P."/>
            <person name="Barry K."/>
            <person name="Daum C."/>
            <person name="Lipzen A."/>
            <person name="Yoshinaga Y."/>
            <person name="Schmutz J."/>
            <person name="Saski C."/>
            <person name="Vermerris W."/>
            <person name="Kresovich S."/>
        </authorList>
    </citation>
    <scope>NUCLEOTIDE SEQUENCE</scope>
</reference>
<evidence type="ECO:0000313" key="1">
    <source>
        <dbReference type="EMBL" id="KAG0523022.1"/>
    </source>
</evidence>
<proteinExistence type="predicted"/>